<feature type="transmembrane region" description="Helical" evidence="1">
    <location>
        <begin position="281"/>
        <end position="302"/>
    </location>
</feature>
<keyword evidence="1" id="KW-1133">Transmembrane helix</keyword>
<feature type="transmembrane region" description="Helical" evidence="1">
    <location>
        <begin position="322"/>
        <end position="344"/>
    </location>
</feature>
<feature type="transmembrane region" description="Helical" evidence="1">
    <location>
        <begin position="161"/>
        <end position="186"/>
    </location>
</feature>
<reference evidence="2 3" key="1">
    <citation type="submission" date="2020-07" db="EMBL/GenBank/DDBJ databases">
        <title>Sequencing the genomes of 1000 actinobacteria strains.</title>
        <authorList>
            <person name="Klenk H.-P."/>
        </authorList>
    </citation>
    <scope>NUCLEOTIDE SEQUENCE [LARGE SCALE GENOMIC DNA]</scope>
    <source>
        <strain evidence="2 3">DSM 19082</strain>
    </source>
</reference>
<sequence>MPLLRRAAVPLLLWAVAAAYCWWRVPAAARDRIWAEDGAVFLNGSLSGAPPWRPYDGYLHVVPRLVTDAIALVVPAGRWDIAITLAAVALVALVCALTWLLTADVIERPWVRAVVALAPVLLPAGATEALGNLANLHGFGLWLAFWLVLHRPASRAAAIAWAVAGLLVGLTEVAVVLLVPLMVLGWRDRLRWIPRAGLITGALAQLLATLLQPRPDKGDAAFSLIDLVAGYAGHAGGAAWTDDGGLAGLLVDLVGPVGLVVLLLPALVAAGLALRGGGPGVRAAALGLMVGSVLLWTASIAANGYPMVFAGWSGDQWRAGGVLRYGASSGLYLFAVPLVVLDLARSRNQRVVAAGAALLVLAASLLAARPATVAREQGPPWPATAELVERCSAAAGTAPREIAVQIAPDLPGWRVVLPCDRVR</sequence>
<feature type="transmembrane region" description="Helical" evidence="1">
    <location>
        <begin position="253"/>
        <end position="274"/>
    </location>
</feature>
<keyword evidence="3" id="KW-1185">Reference proteome</keyword>
<feature type="transmembrane region" description="Helical" evidence="1">
    <location>
        <begin position="351"/>
        <end position="368"/>
    </location>
</feature>
<protein>
    <recommendedName>
        <fullName evidence="4">DUF2029 domain-containing protein</fullName>
    </recommendedName>
</protein>
<evidence type="ECO:0000313" key="2">
    <source>
        <dbReference type="EMBL" id="NYD28970.1"/>
    </source>
</evidence>
<proteinExistence type="predicted"/>
<feature type="transmembrane region" description="Helical" evidence="1">
    <location>
        <begin position="81"/>
        <end position="102"/>
    </location>
</feature>
<name>A0A852RJC2_9ACTN</name>
<dbReference type="RefSeq" id="WP_179725273.1">
    <property type="nucleotide sequence ID" value="NZ_BAABEF010000001.1"/>
</dbReference>
<evidence type="ECO:0000256" key="1">
    <source>
        <dbReference type="SAM" id="Phobius"/>
    </source>
</evidence>
<organism evidence="2 3">
    <name type="scientific">Nocardioides kongjuensis</name>
    <dbReference type="NCBI Taxonomy" id="349522"/>
    <lineage>
        <taxon>Bacteria</taxon>
        <taxon>Bacillati</taxon>
        <taxon>Actinomycetota</taxon>
        <taxon>Actinomycetes</taxon>
        <taxon>Propionibacteriales</taxon>
        <taxon>Nocardioidaceae</taxon>
        <taxon>Nocardioides</taxon>
    </lineage>
</organism>
<comment type="caution">
    <text evidence="2">The sequence shown here is derived from an EMBL/GenBank/DDBJ whole genome shotgun (WGS) entry which is preliminary data.</text>
</comment>
<evidence type="ECO:0008006" key="4">
    <source>
        <dbReference type="Google" id="ProtNLM"/>
    </source>
</evidence>
<evidence type="ECO:0000313" key="3">
    <source>
        <dbReference type="Proteomes" id="UP000582231"/>
    </source>
</evidence>
<gene>
    <name evidence="2" type="ORF">BJ958_000516</name>
</gene>
<feature type="transmembrane region" description="Helical" evidence="1">
    <location>
        <begin position="109"/>
        <end position="126"/>
    </location>
</feature>
<dbReference type="AlphaFoldDB" id="A0A852RJC2"/>
<dbReference type="EMBL" id="JACCBF010000001">
    <property type="protein sequence ID" value="NYD28970.1"/>
    <property type="molecule type" value="Genomic_DNA"/>
</dbReference>
<keyword evidence="1" id="KW-0812">Transmembrane</keyword>
<keyword evidence="1" id="KW-0472">Membrane</keyword>
<accession>A0A852RJC2</accession>
<dbReference type="Proteomes" id="UP000582231">
    <property type="component" value="Unassembled WGS sequence"/>
</dbReference>
<feature type="transmembrane region" description="Helical" evidence="1">
    <location>
        <begin position="192"/>
        <end position="211"/>
    </location>
</feature>